<evidence type="ECO:0000313" key="3">
    <source>
        <dbReference type="EMBL" id="GBM14085.1"/>
    </source>
</evidence>
<keyword evidence="1" id="KW-0863">Zinc-finger</keyword>
<name>A0A4Y2DEW4_ARAVE</name>
<dbReference type="PROSITE" id="PS00028">
    <property type="entry name" value="ZINC_FINGER_C2H2_1"/>
    <property type="match status" value="1"/>
</dbReference>
<dbReference type="GO" id="GO:0008270">
    <property type="term" value="F:zinc ion binding"/>
    <property type="evidence" value="ECO:0007669"/>
    <property type="project" value="UniProtKB-KW"/>
</dbReference>
<protein>
    <recommendedName>
        <fullName evidence="2">C2H2-type domain-containing protein</fullName>
    </recommendedName>
</protein>
<dbReference type="PROSITE" id="PS50157">
    <property type="entry name" value="ZINC_FINGER_C2H2_2"/>
    <property type="match status" value="1"/>
</dbReference>
<comment type="caution">
    <text evidence="3">The sequence shown here is derived from an EMBL/GenBank/DDBJ whole genome shotgun (WGS) entry which is preliminary data.</text>
</comment>
<dbReference type="EMBL" id="BGPR01089128">
    <property type="protein sequence ID" value="GBM14085.1"/>
    <property type="molecule type" value="Genomic_DNA"/>
</dbReference>
<keyword evidence="4" id="KW-1185">Reference proteome</keyword>
<dbReference type="AlphaFoldDB" id="A0A4Y2DEW4"/>
<dbReference type="PANTHER" id="PTHR33936:SF25">
    <property type="entry name" value="C2H2-TYPE DOMAIN-CONTAINING PROTEIN"/>
    <property type="match status" value="1"/>
</dbReference>
<dbReference type="OrthoDB" id="6426693at2759"/>
<gene>
    <name evidence="3" type="ORF">AVEN_100137_1</name>
</gene>
<evidence type="ECO:0000256" key="1">
    <source>
        <dbReference type="PROSITE-ProRule" id="PRU00042"/>
    </source>
</evidence>
<proteinExistence type="predicted"/>
<dbReference type="InterPro" id="IPR052797">
    <property type="entry name" value="RegFact_GeneExpr_CellDeath"/>
</dbReference>
<accession>A0A4Y2DEW4</accession>
<evidence type="ECO:0000259" key="2">
    <source>
        <dbReference type="PROSITE" id="PS50157"/>
    </source>
</evidence>
<reference evidence="3 4" key="1">
    <citation type="journal article" date="2019" name="Sci. Rep.">
        <title>Orb-weaving spider Araneus ventricosus genome elucidates the spidroin gene catalogue.</title>
        <authorList>
            <person name="Kono N."/>
            <person name="Nakamura H."/>
            <person name="Ohtoshi R."/>
            <person name="Moran D.A.P."/>
            <person name="Shinohara A."/>
            <person name="Yoshida Y."/>
            <person name="Fujiwara M."/>
            <person name="Mori M."/>
            <person name="Tomita M."/>
            <person name="Arakawa K."/>
        </authorList>
    </citation>
    <scope>NUCLEOTIDE SEQUENCE [LARGE SCALE GENOMIC DNA]</scope>
</reference>
<feature type="domain" description="C2H2-type" evidence="2">
    <location>
        <begin position="68"/>
        <end position="97"/>
    </location>
</feature>
<keyword evidence="1" id="KW-0479">Metal-binding</keyword>
<evidence type="ECO:0000313" key="4">
    <source>
        <dbReference type="Proteomes" id="UP000499080"/>
    </source>
</evidence>
<dbReference type="PANTHER" id="PTHR33936">
    <property type="entry name" value="PROTEIN CBG17840"/>
    <property type="match status" value="1"/>
</dbReference>
<sequence>MGAIMQEPQCLTILSPRPVFHVSPGYYGRVGRCSLWLTIKMDPPRHHACIDEKPPDKHKVSPEVPGKIPCSFRCESKFRTHKELRSHLETVHNHPVECEIHEFHDFETFETWKTRYEETTGYGYTLRVSERVLRSGEAKSHYICHRSGVHKSESKGQRRLKKGGSNKIGTTCPSILEVSRSLADGSVKVVFWNTHIGHDADPVHLPIHKTKSTKKLGIYYSLNKYLSV</sequence>
<dbReference type="InterPro" id="IPR013087">
    <property type="entry name" value="Znf_C2H2_type"/>
</dbReference>
<organism evidence="3 4">
    <name type="scientific">Araneus ventricosus</name>
    <name type="common">Orbweaver spider</name>
    <name type="synonym">Epeira ventricosa</name>
    <dbReference type="NCBI Taxonomy" id="182803"/>
    <lineage>
        <taxon>Eukaryota</taxon>
        <taxon>Metazoa</taxon>
        <taxon>Ecdysozoa</taxon>
        <taxon>Arthropoda</taxon>
        <taxon>Chelicerata</taxon>
        <taxon>Arachnida</taxon>
        <taxon>Araneae</taxon>
        <taxon>Araneomorphae</taxon>
        <taxon>Entelegynae</taxon>
        <taxon>Araneoidea</taxon>
        <taxon>Araneidae</taxon>
        <taxon>Araneus</taxon>
    </lineage>
</organism>
<dbReference type="Proteomes" id="UP000499080">
    <property type="component" value="Unassembled WGS sequence"/>
</dbReference>
<keyword evidence="1" id="KW-0862">Zinc</keyword>